<dbReference type="InterPro" id="IPR032675">
    <property type="entry name" value="LRR_dom_sf"/>
</dbReference>
<dbReference type="FunFam" id="3.80.10.10:FF:000095">
    <property type="entry name" value="LRR receptor-like serine/threonine-protein kinase GSO1"/>
    <property type="match status" value="1"/>
</dbReference>
<keyword evidence="15" id="KW-0418">Kinase</keyword>
<dbReference type="GO" id="GO:0099402">
    <property type="term" value="P:plant organ development"/>
    <property type="evidence" value="ECO:0007669"/>
    <property type="project" value="UniProtKB-ARBA"/>
</dbReference>
<gene>
    <name evidence="15" type="primary">LOC104587802</name>
</gene>
<dbReference type="GO" id="GO:0005886">
    <property type="term" value="C:plasma membrane"/>
    <property type="evidence" value="ECO:0000318"/>
    <property type="project" value="GO_Central"/>
</dbReference>
<evidence type="ECO:0000256" key="12">
    <source>
        <dbReference type="SAM" id="SignalP"/>
    </source>
</evidence>
<dbReference type="PROSITE" id="PS50011">
    <property type="entry name" value="PROTEIN_KINASE_DOM"/>
    <property type="match status" value="1"/>
</dbReference>
<dbReference type="GeneID" id="104587802"/>
<protein>
    <submittedName>
        <fullName evidence="15">Probable inactive receptor kinase At5g10020</fullName>
    </submittedName>
</protein>
<proteinExistence type="predicted"/>
<keyword evidence="15" id="KW-0808">Transferase</keyword>
<feature type="domain" description="Protein kinase" evidence="13">
    <location>
        <begin position="734"/>
        <end position="1018"/>
    </location>
</feature>
<keyword evidence="9" id="KW-1133">Transmembrane helix</keyword>
<dbReference type="GO" id="GO:0004672">
    <property type="term" value="F:protein kinase activity"/>
    <property type="evidence" value="ECO:0000318"/>
    <property type="project" value="GO_Central"/>
</dbReference>
<evidence type="ECO:0000313" key="15">
    <source>
        <dbReference type="RefSeq" id="XP_010243825.1"/>
    </source>
</evidence>
<dbReference type="InterPro" id="IPR001611">
    <property type="entry name" value="Leu-rich_rpt"/>
</dbReference>
<keyword evidence="4" id="KW-0812">Transmembrane</keyword>
<feature type="signal peptide" evidence="12">
    <location>
        <begin position="1"/>
        <end position="17"/>
    </location>
</feature>
<dbReference type="Pfam" id="PF13516">
    <property type="entry name" value="LRR_6"/>
    <property type="match status" value="1"/>
</dbReference>
<dbReference type="Pfam" id="PF07714">
    <property type="entry name" value="PK_Tyr_Ser-Thr"/>
    <property type="match status" value="1"/>
</dbReference>
<dbReference type="OrthoDB" id="4062651at2759"/>
<dbReference type="OMA" id="SWGNYVE"/>
<sequence>MQSIVLIFLFLVEVAFGKSESDALLEFKKGIEKDPQNILSSWRGNSLSSDGCLQNWYGISCTGGHVTSITLDDLGLEGNFQFSALANLEMLRNLSISNNQLMGTVMEIGSIKSLAWLDLSHNAFHGSIPSDVMNLQNLVLLNLSSNNFSGTIPSGFRKLENLKFLDLHSNGFTGDVSSLLMQLQNVVYVDLSSNMFSGSLDLGPGNSTFVSTVQYLNLSYNSLVGELFAHDGMPYFDNLEVFDASYNQLTGQIPSFSFVVSLQILRLRSNQLSGSLPVHLLQESSTLLTELDLSLNQLEGPLGTVTSATLKYLNLSSNKLSGSLPAKVGNCAIVDLSNNMLSGQLSRIQSWGNYVEVIHLSSNLLTGTFPNRTSQFLRLNSFKVSNNSIEGVLPLVLGTYPQLNVIDFSHNKLNGPLLPSLFTSLKLTALNLSGNSLSGPIPLQALHNVPSLGSNQNMTLVFLDLSDNSLSGNLPSEFSDFHDLVYLDISMNHFEGSIPENLPDGLKEFNVSYNNLSGVVPVNLRRFPDSAFHPGNSLLILPHPSPKDAPEVTLRGKHGIHTKSVVKTALIAGFVGMAAILALLSLIVYHKACRQRCEGWRNNSNETVEKKGIPEGGSPGHHVFGIHKSVDPSRASLGLSQDRLASSEMDSVHEHGGTSSIIGKSTELQIPGSLVKDKAISSPISIFSSSSPCSNDLHLSENPIVLRVYSPDKLAGDLHLFEGSPGFTLEELSRAPAEVIGRSCHGISYKATLDRGSVLAVKWLKEGISKGKKEFSREAKKLGNIRHPNIVSLQGYYWGPKDHEKLLISNYINASCLADYLFENELRKFPPLSLNQRLNVAIDVASCLNYLHNERAIPHGNIKSRNILLESPNLNALLTDYSLHRIMSPAGTTEQVLNAGALGYRPPEFANSSKPCPSLKSDVYAFGVILLELVTAKSAGEIVSGHPGAVDLTDWVRFLAAENRSEECFDRLIIDNDNVENTARGLQDILRVALRCVLPASERPDMRTIFQDLSSIVL</sequence>
<evidence type="ECO:0000256" key="4">
    <source>
        <dbReference type="ARBA" id="ARBA00022692"/>
    </source>
</evidence>
<evidence type="ECO:0000256" key="6">
    <source>
        <dbReference type="ARBA" id="ARBA00022737"/>
    </source>
</evidence>
<keyword evidence="7" id="KW-0547">Nucleotide-binding</keyword>
<dbReference type="Gene3D" id="3.30.200.20">
    <property type="entry name" value="Phosphorylase Kinase, domain 1"/>
    <property type="match status" value="1"/>
</dbReference>
<dbReference type="Pfam" id="PF13855">
    <property type="entry name" value="LRR_8"/>
    <property type="match status" value="1"/>
</dbReference>
<dbReference type="Gene3D" id="3.80.10.10">
    <property type="entry name" value="Ribonuclease Inhibitor"/>
    <property type="match status" value="3"/>
</dbReference>
<keyword evidence="10" id="KW-0472">Membrane</keyword>
<dbReference type="SUPFAM" id="SSF52058">
    <property type="entry name" value="L domain-like"/>
    <property type="match status" value="3"/>
</dbReference>
<dbReference type="FunFam" id="1.10.510.10:FF:000480">
    <property type="entry name" value="Pollen receptor-like kinase 1"/>
    <property type="match status" value="1"/>
</dbReference>
<evidence type="ECO:0000313" key="14">
    <source>
        <dbReference type="Proteomes" id="UP000189703"/>
    </source>
</evidence>
<keyword evidence="2" id="KW-0597">Phosphoprotein</keyword>
<reference evidence="15" key="1">
    <citation type="submission" date="2025-08" db="UniProtKB">
        <authorList>
            <consortium name="RefSeq"/>
        </authorList>
    </citation>
    <scope>IDENTIFICATION</scope>
</reference>
<dbReference type="GO" id="GO:0005524">
    <property type="term" value="F:ATP binding"/>
    <property type="evidence" value="ECO:0007669"/>
    <property type="project" value="UniProtKB-KW"/>
</dbReference>
<dbReference type="AlphaFoldDB" id="A0A1U7Z006"/>
<evidence type="ECO:0000256" key="2">
    <source>
        <dbReference type="ARBA" id="ARBA00022553"/>
    </source>
</evidence>
<dbReference type="InterPro" id="IPR001245">
    <property type="entry name" value="Ser-Thr/Tyr_kinase_cat_dom"/>
</dbReference>
<keyword evidence="5 12" id="KW-0732">Signal</keyword>
<keyword evidence="3" id="KW-0433">Leucine-rich repeat</keyword>
<keyword evidence="8" id="KW-0067">ATP-binding</keyword>
<dbReference type="FunFam" id="3.30.200.20:FF:000486">
    <property type="entry name" value="Leucine-rich repeat receptor-like protein kinase"/>
    <property type="match status" value="1"/>
</dbReference>
<dbReference type="FunCoup" id="A0A1U7Z006">
    <property type="interactions" value="232"/>
</dbReference>
<dbReference type="Proteomes" id="UP000189703">
    <property type="component" value="Unplaced"/>
</dbReference>
<accession>A0A1U7Z006</accession>
<keyword evidence="6" id="KW-0677">Repeat</keyword>
<evidence type="ECO:0000256" key="8">
    <source>
        <dbReference type="ARBA" id="ARBA00022840"/>
    </source>
</evidence>
<name>A0A1U7Z006_NELNU</name>
<dbReference type="FunFam" id="3.80.10.10:FF:000400">
    <property type="entry name" value="Nuclear pore complex protein NUP107"/>
    <property type="match status" value="1"/>
</dbReference>
<dbReference type="SUPFAM" id="SSF56112">
    <property type="entry name" value="Protein kinase-like (PK-like)"/>
    <property type="match status" value="1"/>
</dbReference>
<dbReference type="Pfam" id="PF00560">
    <property type="entry name" value="LRR_1"/>
    <property type="match status" value="4"/>
</dbReference>
<dbReference type="eggNOG" id="ENOG502QUCK">
    <property type="taxonomic scope" value="Eukaryota"/>
</dbReference>
<evidence type="ECO:0000256" key="9">
    <source>
        <dbReference type="ARBA" id="ARBA00022989"/>
    </source>
</evidence>
<dbReference type="InterPro" id="IPR000719">
    <property type="entry name" value="Prot_kinase_dom"/>
</dbReference>
<evidence type="ECO:0000256" key="11">
    <source>
        <dbReference type="ARBA" id="ARBA00023170"/>
    </source>
</evidence>
<evidence type="ECO:0000256" key="7">
    <source>
        <dbReference type="ARBA" id="ARBA00022741"/>
    </source>
</evidence>
<dbReference type="KEGG" id="nnu:104587802"/>
<dbReference type="Pfam" id="PF08263">
    <property type="entry name" value="LRRNT_2"/>
    <property type="match status" value="1"/>
</dbReference>
<evidence type="ECO:0000259" key="13">
    <source>
        <dbReference type="PROSITE" id="PS50011"/>
    </source>
</evidence>
<organism evidence="14 15">
    <name type="scientific">Nelumbo nucifera</name>
    <name type="common">Sacred lotus</name>
    <dbReference type="NCBI Taxonomy" id="4432"/>
    <lineage>
        <taxon>Eukaryota</taxon>
        <taxon>Viridiplantae</taxon>
        <taxon>Streptophyta</taxon>
        <taxon>Embryophyta</taxon>
        <taxon>Tracheophyta</taxon>
        <taxon>Spermatophyta</taxon>
        <taxon>Magnoliopsida</taxon>
        <taxon>Proteales</taxon>
        <taxon>Nelumbonaceae</taxon>
        <taxon>Nelumbo</taxon>
    </lineage>
</organism>
<keyword evidence="14" id="KW-1185">Reference proteome</keyword>
<dbReference type="PANTHER" id="PTHR48003:SF3">
    <property type="entry name" value="LEUCINE-RICH REPEAT PROTEIN KINASE FAMILY PROTEIN"/>
    <property type="match status" value="1"/>
</dbReference>
<evidence type="ECO:0000256" key="1">
    <source>
        <dbReference type="ARBA" id="ARBA00004167"/>
    </source>
</evidence>
<dbReference type="Gene3D" id="1.10.510.10">
    <property type="entry name" value="Transferase(Phosphotransferase) domain 1"/>
    <property type="match status" value="1"/>
</dbReference>
<keyword evidence="11 15" id="KW-0675">Receptor</keyword>
<evidence type="ECO:0000256" key="3">
    <source>
        <dbReference type="ARBA" id="ARBA00022614"/>
    </source>
</evidence>
<comment type="subcellular location">
    <subcellularLocation>
        <location evidence="1">Membrane</location>
        <topology evidence="1">Single-pass membrane protein</topology>
    </subcellularLocation>
</comment>
<dbReference type="GO" id="GO:0009653">
    <property type="term" value="P:anatomical structure morphogenesis"/>
    <property type="evidence" value="ECO:0007669"/>
    <property type="project" value="UniProtKB-ARBA"/>
</dbReference>
<dbReference type="InParanoid" id="A0A1U7Z006"/>
<evidence type="ECO:0000256" key="10">
    <source>
        <dbReference type="ARBA" id="ARBA00023136"/>
    </source>
</evidence>
<evidence type="ECO:0000256" key="5">
    <source>
        <dbReference type="ARBA" id="ARBA00022729"/>
    </source>
</evidence>
<dbReference type="InterPro" id="IPR011009">
    <property type="entry name" value="Kinase-like_dom_sf"/>
</dbReference>
<dbReference type="PANTHER" id="PTHR48003">
    <property type="entry name" value="OS07G0626500 PROTEIN"/>
    <property type="match status" value="1"/>
</dbReference>
<feature type="chain" id="PRO_5010521025" evidence="12">
    <location>
        <begin position="18"/>
        <end position="1018"/>
    </location>
</feature>
<dbReference type="InterPro" id="IPR013210">
    <property type="entry name" value="LRR_N_plant-typ"/>
</dbReference>
<dbReference type="InterPro" id="IPR053059">
    <property type="entry name" value="Inactive_SerThr-Kinase_ABA"/>
</dbReference>
<dbReference type="RefSeq" id="XP_010243825.1">
    <property type="nucleotide sequence ID" value="XM_010245523.2"/>
</dbReference>